<keyword evidence="1" id="KW-0472">Membrane</keyword>
<protein>
    <submittedName>
        <fullName evidence="2">Uncharacterized protein</fullName>
    </submittedName>
</protein>
<keyword evidence="1" id="KW-0812">Transmembrane</keyword>
<accession>A0A075JXY6</accession>
<dbReference type="KEGG" id="dja:HY57_05450"/>
<keyword evidence="1" id="KW-1133">Transmembrane helix</keyword>
<organism evidence="2 3">
    <name type="scientific">Dyella japonica A8</name>
    <dbReference type="NCBI Taxonomy" id="1217721"/>
    <lineage>
        <taxon>Bacteria</taxon>
        <taxon>Pseudomonadati</taxon>
        <taxon>Pseudomonadota</taxon>
        <taxon>Gammaproteobacteria</taxon>
        <taxon>Lysobacterales</taxon>
        <taxon>Rhodanobacteraceae</taxon>
        <taxon>Dyella</taxon>
    </lineage>
</organism>
<dbReference type="AlphaFoldDB" id="A0A075JXY6"/>
<gene>
    <name evidence="2" type="ORF">HY57_05450</name>
</gene>
<evidence type="ECO:0000313" key="2">
    <source>
        <dbReference type="EMBL" id="AIF46744.1"/>
    </source>
</evidence>
<proteinExistence type="predicted"/>
<dbReference type="PROSITE" id="PS51257">
    <property type="entry name" value="PROKAR_LIPOPROTEIN"/>
    <property type="match status" value="1"/>
</dbReference>
<keyword evidence="3" id="KW-1185">Reference proteome</keyword>
<name>A0A075JXY6_9GAMM</name>
<feature type="transmembrane region" description="Helical" evidence="1">
    <location>
        <begin position="64"/>
        <end position="87"/>
    </location>
</feature>
<sequence>MPLAMRTESSRHDGFAFWRILVWLILLLAAYGCLQYVTHAQQLWHALQPLPASDTGDIVQLQKMLAWDVLYFLAAFALVVICAGAILRQAWARSALQVACVLLAVGWGLVGGLMLFSQWHEFSQGVAMTNAQSSLDTASQMALAHMHRSFLIAMGIKVVGGPLLLWLAWRLGQPAVRQQFRTLRRAR</sequence>
<dbReference type="HOGENOM" id="CLU_116270_0_0_6"/>
<evidence type="ECO:0000256" key="1">
    <source>
        <dbReference type="SAM" id="Phobius"/>
    </source>
</evidence>
<dbReference type="STRING" id="1217721.HY57_05450"/>
<dbReference type="EMBL" id="CP008884">
    <property type="protein sequence ID" value="AIF46744.1"/>
    <property type="molecule type" value="Genomic_DNA"/>
</dbReference>
<dbReference type="PATRIC" id="fig|1217721.7.peg.1141"/>
<dbReference type="Proteomes" id="UP000027987">
    <property type="component" value="Chromosome"/>
</dbReference>
<feature type="transmembrane region" description="Helical" evidence="1">
    <location>
        <begin position="150"/>
        <end position="169"/>
    </location>
</feature>
<evidence type="ECO:0000313" key="3">
    <source>
        <dbReference type="Proteomes" id="UP000027987"/>
    </source>
</evidence>
<reference evidence="2 3" key="1">
    <citation type="submission" date="2014-07" db="EMBL/GenBank/DDBJ databases">
        <title>Complete Genome Sequence of Dyella japonica Strain A8 Isolated from Malaysian Tropical Soil.</title>
        <authorList>
            <person name="Hui R.K.H."/>
            <person name="Chen J.-W."/>
            <person name="Chan K.-G."/>
            <person name="Leung F.C.C."/>
        </authorList>
    </citation>
    <scope>NUCLEOTIDE SEQUENCE [LARGE SCALE GENOMIC DNA]</scope>
    <source>
        <strain evidence="2 3">A8</strain>
    </source>
</reference>
<feature type="transmembrane region" description="Helical" evidence="1">
    <location>
        <begin position="94"/>
        <end position="116"/>
    </location>
</feature>